<organism evidence="2 3">
    <name type="scientific">Vibrio azureus NBRC 104587</name>
    <dbReference type="NCBI Taxonomy" id="1219077"/>
    <lineage>
        <taxon>Bacteria</taxon>
        <taxon>Pseudomonadati</taxon>
        <taxon>Pseudomonadota</taxon>
        <taxon>Gammaproteobacteria</taxon>
        <taxon>Vibrionales</taxon>
        <taxon>Vibrionaceae</taxon>
        <taxon>Vibrio</taxon>
    </lineage>
</organism>
<evidence type="ECO:0000256" key="1">
    <source>
        <dbReference type="SAM" id="Phobius"/>
    </source>
</evidence>
<comment type="caution">
    <text evidence="2">The sequence shown here is derived from an EMBL/GenBank/DDBJ whole genome shotgun (WGS) entry which is preliminary data.</text>
</comment>
<reference evidence="2 3" key="1">
    <citation type="submission" date="2013-09" db="EMBL/GenBank/DDBJ databases">
        <title>Whole genome shotgun sequence of Vibrio azureus NBRC 104587.</title>
        <authorList>
            <person name="Isaki S."/>
            <person name="Hosoyama A."/>
            <person name="Numata M."/>
            <person name="Hashimoto M."/>
            <person name="Hosoyama Y."/>
            <person name="Tsuchikane K."/>
            <person name="Noguchi M."/>
            <person name="Hirakata S."/>
            <person name="Ichikawa N."/>
            <person name="Ohji S."/>
            <person name="Yamazoe A."/>
            <person name="Fujita N."/>
        </authorList>
    </citation>
    <scope>NUCLEOTIDE SEQUENCE [LARGE SCALE GENOMIC DNA]</scope>
    <source>
        <strain evidence="2 3">NBRC 104587</strain>
    </source>
</reference>
<dbReference type="STRING" id="1219077.VAZ01S_015_00420"/>
<dbReference type="Gene3D" id="1.20.1280.290">
    <property type="match status" value="1"/>
</dbReference>
<dbReference type="Proteomes" id="UP000016567">
    <property type="component" value="Unassembled WGS sequence"/>
</dbReference>
<dbReference type="EMBL" id="BATL01000015">
    <property type="protein sequence ID" value="GAD74798.1"/>
    <property type="molecule type" value="Genomic_DNA"/>
</dbReference>
<feature type="transmembrane region" description="Helical" evidence="1">
    <location>
        <begin position="29"/>
        <end position="46"/>
    </location>
</feature>
<evidence type="ECO:0000313" key="3">
    <source>
        <dbReference type="Proteomes" id="UP000016567"/>
    </source>
</evidence>
<dbReference type="Pfam" id="PF10688">
    <property type="entry name" value="Imp-YgjV"/>
    <property type="match status" value="1"/>
</dbReference>
<protein>
    <recommendedName>
        <fullName evidence="4">Uroporphyrinogen decarboxylase</fullName>
    </recommendedName>
</protein>
<keyword evidence="1" id="KW-1133">Transmembrane helix</keyword>
<evidence type="ECO:0008006" key="4">
    <source>
        <dbReference type="Google" id="ProtNLM"/>
    </source>
</evidence>
<dbReference type="RefSeq" id="WP_021708578.1">
    <property type="nucleotide sequence ID" value="NZ_BAOB01000298.1"/>
</dbReference>
<accession>U3C8P8</accession>
<keyword evidence="3" id="KW-1185">Reference proteome</keyword>
<feature type="transmembrane region" description="Helical" evidence="1">
    <location>
        <begin position="6"/>
        <end position="22"/>
    </location>
</feature>
<dbReference type="AlphaFoldDB" id="U3C8P8"/>
<evidence type="ECO:0000313" key="2">
    <source>
        <dbReference type="EMBL" id="GAD74798.1"/>
    </source>
</evidence>
<sequence length="78" mass="8704">MEINAVEILGYAASIMVAISLTMKDIIKLRILNFIGCALFTAYGLMIDSWPVVITNGFIACVNVYFLARMRQEVKSNN</sequence>
<dbReference type="InterPro" id="IPR019629">
    <property type="entry name" value="Uncharacterised_HI1736/YgjV"/>
</dbReference>
<keyword evidence="1" id="KW-0812">Transmembrane</keyword>
<name>U3C8P8_9VIBR</name>
<keyword evidence="1" id="KW-0472">Membrane</keyword>
<dbReference type="OrthoDB" id="677174at2"/>
<feature type="transmembrane region" description="Helical" evidence="1">
    <location>
        <begin position="52"/>
        <end position="68"/>
    </location>
</feature>
<dbReference type="eggNOG" id="ENOG5032YVH">
    <property type="taxonomic scope" value="Bacteria"/>
</dbReference>
<gene>
    <name evidence="2" type="ORF">VAZ01S_015_00420</name>
</gene>
<proteinExistence type="predicted"/>